<reference evidence="1 2" key="1">
    <citation type="journal article" date="2014" name="Agronomy (Basel)">
        <title>A Draft Genome Sequence for Ensete ventricosum, the Drought-Tolerant Tree Against Hunger.</title>
        <authorList>
            <person name="Harrison J."/>
            <person name="Moore K.A."/>
            <person name="Paszkiewicz K."/>
            <person name="Jones T."/>
            <person name="Grant M."/>
            <person name="Ambacheew D."/>
            <person name="Muzemil S."/>
            <person name="Studholme D.J."/>
        </authorList>
    </citation>
    <scope>NUCLEOTIDE SEQUENCE [LARGE SCALE GENOMIC DNA]</scope>
</reference>
<dbReference type="GO" id="GO:0004674">
    <property type="term" value="F:protein serine/threonine kinase activity"/>
    <property type="evidence" value="ECO:0007669"/>
    <property type="project" value="InterPro"/>
</dbReference>
<gene>
    <name evidence="1" type="ORF">B296_00041748</name>
</gene>
<dbReference type="GO" id="GO:0006974">
    <property type="term" value="P:DNA damage response"/>
    <property type="evidence" value="ECO:0007669"/>
    <property type="project" value="InterPro"/>
</dbReference>
<comment type="caution">
    <text evidence="1">The sequence shown here is derived from an EMBL/GenBank/DDBJ whole genome shotgun (WGS) entry which is preliminary data.</text>
</comment>
<dbReference type="PANTHER" id="PTHR37079:SF4">
    <property type="entry name" value="SERINE_THREONINE-PROTEIN KINASE ATM"/>
    <property type="match status" value="1"/>
</dbReference>
<accession>A0A426YTH8</accession>
<dbReference type="PANTHER" id="PTHR37079">
    <property type="entry name" value="SERINE/THREONINE-PROTEIN KINASE ATM"/>
    <property type="match status" value="1"/>
</dbReference>
<dbReference type="Proteomes" id="UP000287651">
    <property type="component" value="Unassembled WGS sequence"/>
</dbReference>
<name>A0A426YTH8_ENSVE</name>
<proteinExistence type="predicted"/>
<evidence type="ECO:0000313" key="2">
    <source>
        <dbReference type="Proteomes" id="UP000287651"/>
    </source>
</evidence>
<dbReference type="AlphaFoldDB" id="A0A426YTH8"/>
<evidence type="ECO:0000313" key="1">
    <source>
        <dbReference type="EMBL" id="RRT55056.1"/>
    </source>
</evidence>
<protein>
    <submittedName>
        <fullName evidence="1">Uncharacterized protein</fullName>
    </submittedName>
</protein>
<dbReference type="InterPro" id="IPR038980">
    <property type="entry name" value="ATM_plant"/>
</dbReference>
<organism evidence="1 2">
    <name type="scientific">Ensete ventricosum</name>
    <name type="common">Abyssinian banana</name>
    <name type="synonym">Musa ensete</name>
    <dbReference type="NCBI Taxonomy" id="4639"/>
    <lineage>
        <taxon>Eukaryota</taxon>
        <taxon>Viridiplantae</taxon>
        <taxon>Streptophyta</taxon>
        <taxon>Embryophyta</taxon>
        <taxon>Tracheophyta</taxon>
        <taxon>Spermatophyta</taxon>
        <taxon>Magnoliopsida</taxon>
        <taxon>Liliopsida</taxon>
        <taxon>Zingiberales</taxon>
        <taxon>Musaceae</taxon>
        <taxon>Ensete</taxon>
    </lineage>
</organism>
<dbReference type="EMBL" id="AMZH03010271">
    <property type="protein sequence ID" value="RRT55056.1"/>
    <property type="molecule type" value="Genomic_DNA"/>
</dbReference>
<sequence length="142" mass="16158">MVTGFGRNEGKILRKLMECLNTYLLRDGPNLGNQAVEIHFSVQDIMFRCWFTTHDQGLKLAIFSLLLLDYVAINFRNDISREDKLGTLGSIQQCLMELAATVFYQALACKINSKSTCNAKRLKMEHAAVRLKDGLIKGSWIW</sequence>